<reference evidence="3" key="1">
    <citation type="journal article" date="2019" name="Int. J. Syst. Evol. Microbiol.">
        <title>The Global Catalogue of Microorganisms (GCM) 10K type strain sequencing project: providing services to taxonomists for standard genome sequencing and annotation.</title>
        <authorList>
            <consortium name="The Broad Institute Genomics Platform"/>
            <consortium name="The Broad Institute Genome Sequencing Center for Infectious Disease"/>
            <person name="Wu L."/>
            <person name="Ma J."/>
        </authorList>
    </citation>
    <scope>NUCLEOTIDE SEQUENCE [LARGE SCALE GENOMIC DNA]</scope>
    <source>
        <strain evidence="3">CGMCC 1.12791</strain>
    </source>
</reference>
<dbReference type="Proteomes" id="UP000597341">
    <property type="component" value="Unassembled WGS sequence"/>
</dbReference>
<feature type="compositionally biased region" description="Basic and acidic residues" evidence="1">
    <location>
        <begin position="50"/>
        <end position="62"/>
    </location>
</feature>
<accession>A0ABQ3HKY9</accession>
<evidence type="ECO:0000313" key="3">
    <source>
        <dbReference type="Proteomes" id="UP000597341"/>
    </source>
</evidence>
<keyword evidence="3" id="KW-1185">Reference proteome</keyword>
<name>A0ABQ3HKY9_9ACTN</name>
<comment type="caution">
    <text evidence="2">The sequence shown here is derived from an EMBL/GenBank/DDBJ whole genome shotgun (WGS) entry which is preliminary data.</text>
</comment>
<gene>
    <name evidence="2" type="ORF">GCM10011376_11100</name>
</gene>
<feature type="compositionally biased region" description="Basic and acidic residues" evidence="1">
    <location>
        <begin position="27"/>
        <end position="37"/>
    </location>
</feature>
<feature type="region of interest" description="Disordered" evidence="1">
    <location>
        <begin position="22"/>
        <end position="62"/>
    </location>
</feature>
<dbReference type="EMBL" id="BNAD01000002">
    <property type="protein sequence ID" value="GHE16500.1"/>
    <property type="molecule type" value="Genomic_DNA"/>
</dbReference>
<evidence type="ECO:0000256" key="1">
    <source>
        <dbReference type="SAM" id="MobiDB-lite"/>
    </source>
</evidence>
<proteinExistence type="predicted"/>
<protein>
    <submittedName>
        <fullName evidence="2">Uncharacterized protein</fullName>
    </submittedName>
</protein>
<organism evidence="2 3">
    <name type="scientific">Nocardioides flavus</name>
    <name type="common">ex Wang et al. 2016</name>
    <dbReference type="NCBI Taxonomy" id="2058780"/>
    <lineage>
        <taxon>Bacteria</taxon>
        <taxon>Bacillati</taxon>
        <taxon>Actinomycetota</taxon>
        <taxon>Actinomycetes</taxon>
        <taxon>Propionibacteriales</taxon>
        <taxon>Nocardioidaceae</taxon>
        <taxon>Nocardioides</taxon>
    </lineage>
</organism>
<evidence type="ECO:0000313" key="2">
    <source>
        <dbReference type="EMBL" id="GHE16500.1"/>
    </source>
</evidence>
<sequence length="62" mass="6500">MQPAAADQVRVAEMSHHVPRGGVLAELLHDPKPRASDKSGTGPRTALADHSPDGRTAVEGHL</sequence>